<accession>A0A1T4QU32</accession>
<evidence type="ECO:0000313" key="2">
    <source>
        <dbReference type="EMBL" id="SKA07205.1"/>
    </source>
</evidence>
<reference evidence="2 3" key="1">
    <citation type="submission" date="2017-02" db="EMBL/GenBank/DDBJ databases">
        <authorList>
            <person name="Peterson S.W."/>
        </authorList>
    </citation>
    <scope>NUCLEOTIDE SEQUENCE [LARGE SCALE GENOMIC DNA]</scope>
    <source>
        <strain evidence="2 3">USBA 369</strain>
    </source>
</reference>
<protein>
    <submittedName>
        <fullName evidence="2">Glycine betaine/proline transport system substrate-binding protein</fullName>
    </submittedName>
</protein>
<feature type="domain" description="ABC-type glycine betaine transport system substrate-binding" evidence="1">
    <location>
        <begin position="1"/>
        <end position="278"/>
    </location>
</feature>
<evidence type="ECO:0000313" key="3">
    <source>
        <dbReference type="Proteomes" id="UP000190135"/>
    </source>
</evidence>
<dbReference type="EMBL" id="FUXL01000005">
    <property type="protein sequence ID" value="SKA07205.1"/>
    <property type="molecule type" value="Genomic_DNA"/>
</dbReference>
<dbReference type="GO" id="GO:0022857">
    <property type="term" value="F:transmembrane transporter activity"/>
    <property type="evidence" value="ECO:0007669"/>
    <property type="project" value="InterPro"/>
</dbReference>
<dbReference type="Proteomes" id="UP000190135">
    <property type="component" value="Unassembled WGS sequence"/>
</dbReference>
<dbReference type="SUPFAM" id="SSF53850">
    <property type="entry name" value="Periplasmic binding protein-like II"/>
    <property type="match status" value="1"/>
</dbReference>
<dbReference type="InterPro" id="IPR007210">
    <property type="entry name" value="ABC_Gly_betaine_transp_sub-bd"/>
</dbReference>
<dbReference type="Gene3D" id="3.40.190.100">
    <property type="entry name" value="Glycine betaine-binding periplasmic protein, domain 2"/>
    <property type="match status" value="1"/>
</dbReference>
<dbReference type="Gene3D" id="3.40.190.10">
    <property type="entry name" value="Periplasmic binding protein-like II"/>
    <property type="match status" value="1"/>
</dbReference>
<organism evidence="2 3">
    <name type="scientific">Consotaella salsifontis</name>
    <dbReference type="NCBI Taxonomy" id="1365950"/>
    <lineage>
        <taxon>Bacteria</taxon>
        <taxon>Pseudomonadati</taxon>
        <taxon>Pseudomonadota</taxon>
        <taxon>Alphaproteobacteria</taxon>
        <taxon>Hyphomicrobiales</taxon>
        <taxon>Aurantimonadaceae</taxon>
        <taxon>Consotaella</taxon>
    </lineage>
</organism>
<dbReference type="CDD" id="cd13641">
    <property type="entry name" value="PBP2_HisX_like"/>
    <property type="match status" value="1"/>
</dbReference>
<dbReference type="GO" id="GO:0043190">
    <property type="term" value="C:ATP-binding cassette (ABC) transporter complex"/>
    <property type="evidence" value="ECO:0007669"/>
    <property type="project" value="InterPro"/>
</dbReference>
<dbReference type="AlphaFoldDB" id="A0A1T4QU32"/>
<gene>
    <name evidence="2" type="ORF">SAMN05428963_105259</name>
</gene>
<keyword evidence="3" id="KW-1185">Reference proteome</keyword>
<dbReference type="STRING" id="1365950.SAMN05428963_105259"/>
<sequence>MNWASAEVLAALDKIIMEEGFGCEARIVPGDTVPTFTSMAEKAQPDVAPEFWASQFRDQLDKAVDEGRIVVGASSLSDGGEEGWWIPEYFAKEHPEIQSVSDALAHPELFPAPEDPSKGAVYGCPSGWACQITTSQLFKATKAADKGFVLVDTGSAAGLDGSITKAYENKKPWLGYYWAPTAILGKYPMKKLEIKGEFDQKTWDSCNSVIDCPDPKVMPWPKSPVVTIMTPSLSEAPKAVQDYFNNRAWDNATVNQLLAWKEDNQATGEDAAYYFLENNPDVWTKWVSKDVAEKVKNAL</sequence>
<dbReference type="OrthoDB" id="9786266at2"/>
<name>A0A1T4QU32_9HYPH</name>
<dbReference type="Pfam" id="PF04069">
    <property type="entry name" value="OpuAC"/>
    <property type="match status" value="1"/>
</dbReference>
<evidence type="ECO:0000259" key="1">
    <source>
        <dbReference type="Pfam" id="PF04069"/>
    </source>
</evidence>
<proteinExistence type="predicted"/>